<reference evidence="3" key="1">
    <citation type="submission" date="2013-10" db="EMBL/GenBank/DDBJ databases">
        <title>Genomic analysis of the causative agents of coccidiosis in chickens.</title>
        <authorList>
            <person name="Reid A.J."/>
            <person name="Blake D."/>
            <person name="Billington K."/>
            <person name="Browne H."/>
            <person name="Dunn M."/>
            <person name="Hung S."/>
            <person name="Kawahara F."/>
            <person name="Miranda-Saavedra D."/>
            <person name="Mourier T."/>
            <person name="Nagra H."/>
            <person name="Otto T.D."/>
            <person name="Rawlings N."/>
            <person name="Sanchez A."/>
            <person name="Sanders M."/>
            <person name="Subramaniam C."/>
            <person name="Tay Y."/>
            <person name="Dear P."/>
            <person name="Doerig C."/>
            <person name="Gruber A."/>
            <person name="Parkinson J."/>
            <person name="Shirley M."/>
            <person name="Wan K.L."/>
            <person name="Berriman M."/>
            <person name="Tomley F."/>
            <person name="Pain A."/>
        </authorList>
    </citation>
    <scope>NUCLEOTIDE SEQUENCE [LARGE SCALE GENOMIC DNA]</scope>
    <source>
        <strain evidence="3">Houghton</strain>
    </source>
</reference>
<dbReference type="EMBL" id="HG712953">
    <property type="protein sequence ID" value="CDJ51603.1"/>
    <property type="molecule type" value="Genomic_DNA"/>
</dbReference>
<keyword evidence="2" id="KW-0812">Transmembrane</keyword>
<evidence type="ECO:0000256" key="1">
    <source>
        <dbReference type="SAM" id="MobiDB-lite"/>
    </source>
</evidence>
<dbReference type="AlphaFoldDB" id="U6LQR1"/>
<evidence type="ECO:0000313" key="4">
    <source>
        <dbReference type="Proteomes" id="UP000030750"/>
    </source>
</evidence>
<name>U6LQR1_9EIME</name>
<keyword evidence="4" id="KW-1185">Reference proteome</keyword>
<evidence type="ECO:0000256" key="2">
    <source>
        <dbReference type="SAM" id="Phobius"/>
    </source>
</evidence>
<evidence type="ECO:0000313" key="3">
    <source>
        <dbReference type="EMBL" id="CDJ51603.1"/>
    </source>
</evidence>
<keyword evidence="2" id="KW-1133">Transmembrane helix</keyword>
<reference evidence="3" key="2">
    <citation type="submission" date="2013-10" db="EMBL/GenBank/DDBJ databases">
        <authorList>
            <person name="Aslett M."/>
        </authorList>
    </citation>
    <scope>NUCLEOTIDE SEQUENCE [LARGE SCALE GENOMIC DNA]</scope>
    <source>
        <strain evidence="3">Houghton</strain>
    </source>
</reference>
<dbReference type="VEuPathDB" id="ToxoDB:EBH_0001270"/>
<feature type="transmembrane region" description="Helical" evidence="2">
    <location>
        <begin position="97"/>
        <end position="115"/>
    </location>
</feature>
<feature type="compositionally biased region" description="Polar residues" evidence="1">
    <location>
        <begin position="71"/>
        <end position="87"/>
    </location>
</feature>
<dbReference type="OrthoDB" id="10573744at2759"/>
<keyword evidence="2" id="KW-0472">Membrane</keyword>
<sequence length="118" mass="12416">MTVAGSEGMVDVAPEAIVVPEVIPDEIAETEPVGEVESPEAPLEQDQGEQADVAPLEEASRERSSLAAVYSASTAQQSLSPQPNASQAGVAKRRAQLLGLAILLSLGIFLLRARVRRL</sequence>
<proteinExistence type="predicted"/>
<dbReference type="Proteomes" id="UP000030750">
    <property type="component" value="Unassembled WGS sequence"/>
</dbReference>
<gene>
    <name evidence="3" type="ORF">EBH_0001270</name>
</gene>
<accession>U6LQR1</accession>
<feature type="region of interest" description="Disordered" evidence="1">
    <location>
        <begin position="28"/>
        <end position="88"/>
    </location>
</feature>
<protein>
    <submittedName>
        <fullName evidence="3">Uncharacterized protein</fullName>
    </submittedName>
</protein>
<feature type="compositionally biased region" description="Acidic residues" evidence="1">
    <location>
        <begin position="28"/>
        <end position="38"/>
    </location>
</feature>
<organism evidence="3 4">
    <name type="scientific">Eimeria brunetti</name>
    <dbReference type="NCBI Taxonomy" id="51314"/>
    <lineage>
        <taxon>Eukaryota</taxon>
        <taxon>Sar</taxon>
        <taxon>Alveolata</taxon>
        <taxon>Apicomplexa</taxon>
        <taxon>Conoidasida</taxon>
        <taxon>Coccidia</taxon>
        <taxon>Eucoccidiorida</taxon>
        <taxon>Eimeriorina</taxon>
        <taxon>Eimeriidae</taxon>
        <taxon>Eimeria</taxon>
    </lineage>
</organism>